<comment type="caution">
    <text evidence="1">The sequence shown here is derived from an EMBL/GenBank/DDBJ whole genome shotgun (WGS) entry which is preliminary data.</text>
</comment>
<gene>
    <name evidence="1" type="ORF">AAFF_G00229960</name>
</gene>
<sequence length="79" mass="8536">MFAAITTAILRSACISLAEEYAGEVGGRVPERRSWDTGAQGAHRPCFDSPSAQLFHALQSQGSLSLDILWRKCSTLHGC</sequence>
<name>A0AAD7SVS3_9TELE</name>
<dbReference type="Proteomes" id="UP001221898">
    <property type="component" value="Unassembled WGS sequence"/>
</dbReference>
<reference evidence="1" key="1">
    <citation type="journal article" date="2023" name="Science">
        <title>Genome structures resolve the early diversification of teleost fishes.</title>
        <authorList>
            <person name="Parey E."/>
            <person name="Louis A."/>
            <person name="Montfort J."/>
            <person name="Bouchez O."/>
            <person name="Roques C."/>
            <person name="Iampietro C."/>
            <person name="Lluch J."/>
            <person name="Castinel A."/>
            <person name="Donnadieu C."/>
            <person name="Desvignes T."/>
            <person name="Floi Bucao C."/>
            <person name="Jouanno E."/>
            <person name="Wen M."/>
            <person name="Mejri S."/>
            <person name="Dirks R."/>
            <person name="Jansen H."/>
            <person name="Henkel C."/>
            <person name="Chen W.J."/>
            <person name="Zahm M."/>
            <person name="Cabau C."/>
            <person name="Klopp C."/>
            <person name="Thompson A.W."/>
            <person name="Robinson-Rechavi M."/>
            <person name="Braasch I."/>
            <person name="Lecointre G."/>
            <person name="Bobe J."/>
            <person name="Postlethwait J.H."/>
            <person name="Berthelot C."/>
            <person name="Roest Crollius H."/>
            <person name="Guiguen Y."/>
        </authorList>
    </citation>
    <scope>NUCLEOTIDE SEQUENCE</scope>
    <source>
        <strain evidence="1">NC1722</strain>
    </source>
</reference>
<dbReference type="EMBL" id="JAINUG010000030">
    <property type="protein sequence ID" value="KAJ8409595.1"/>
    <property type="molecule type" value="Genomic_DNA"/>
</dbReference>
<organism evidence="1 2">
    <name type="scientific">Aldrovandia affinis</name>
    <dbReference type="NCBI Taxonomy" id="143900"/>
    <lineage>
        <taxon>Eukaryota</taxon>
        <taxon>Metazoa</taxon>
        <taxon>Chordata</taxon>
        <taxon>Craniata</taxon>
        <taxon>Vertebrata</taxon>
        <taxon>Euteleostomi</taxon>
        <taxon>Actinopterygii</taxon>
        <taxon>Neopterygii</taxon>
        <taxon>Teleostei</taxon>
        <taxon>Notacanthiformes</taxon>
        <taxon>Halosauridae</taxon>
        <taxon>Aldrovandia</taxon>
    </lineage>
</organism>
<proteinExistence type="predicted"/>
<dbReference type="AlphaFoldDB" id="A0AAD7SVS3"/>
<evidence type="ECO:0000313" key="1">
    <source>
        <dbReference type="EMBL" id="KAJ8409595.1"/>
    </source>
</evidence>
<keyword evidence="2" id="KW-1185">Reference proteome</keyword>
<protein>
    <submittedName>
        <fullName evidence="1">Uncharacterized protein</fullName>
    </submittedName>
</protein>
<accession>A0AAD7SVS3</accession>
<evidence type="ECO:0000313" key="2">
    <source>
        <dbReference type="Proteomes" id="UP001221898"/>
    </source>
</evidence>